<dbReference type="RefSeq" id="WP_227208076.1">
    <property type="nucleotide sequence ID" value="NZ_JAJCLO010000010.1"/>
</dbReference>
<dbReference type="GO" id="GO:0032259">
    <property type="term" value="P:methylation"/>
    <property type="evidence" value="ECO:0007669"/>
    <property type="project" value="UniProtKB-KW"/>
</dbReference>
<dbReference type="EMBL" id="JAQSVD010000014">
    <property type="protein sequence ID" value="MDE1472416.1"/>
    <property type="molecule type" value="Genomic_DNA"/>
</dbReference>
<proteinExistence type="inferred from homology"/>
<gene>
    <name evidence="4" type="ORF">PTZ04_19335</name>
</gene>
<dbReference type="Gene3D" id="3.20.20.480">
    <property type="entry name" value="Trimethylamine methyltransferase-like"/>
    <property type="match status" value="1"/>
</dbReference>
<dbReference type="Pfam" id="PF06253">
    <property type="entry name" value="MTTB"/>
    <property type="match status" value="1"/>
</dbReference>
<evidence type="ECO:0000256" key="2">
    <source>
        <dbReference type="ARBA" id="ARBA00022603"/>
    </source>
</evidence>
<comment type="caution">
    <text evidence="4">The sequence shown here is derived from an EMBL/GenBank/DDBJ whole genome shotgun (WGS) entry which is preliminary data.</text>
</comment>
<dbReference type="InterPro" id="IPR038601">
    <property type="entry name" value="MttB-like_sf"/>
</dbReference>
<protein>
    <submittedName>
        <fullName evidence="4">Trimethylamine methyltransferase family protein</fullName>
    </submittedName>
</protein>
<evidence type="ECO:0000313" key="4">
    <source>
        <dbReference type="EMBL" id="MDE1472416.1"/>
    </source>
</evidence>
<keyword evidence="5" id="KW-1185">Reference proteome</keyword>
<keyword evidence="2 4" id="KW-0489">Methyltransferase</keyword>
<comment type="similarity">
    <text evidence="1">Belongs to the trimethylamine methyltransferase family.</text>
</comment>
<dbReference type="Proteomes" id="UP001215087">
    <property type="component" value="Unassembled WGS sequence"/>
</dbReference>
<evidence type="ECO:0000256" key="1">
    <source>
        <dbReference type="ARBA" id="ARBA00007137"/>
    </source>
</evidence>
<keyword evidence="3" id="KW-0808">Transferase</keyword>
<dbReference type="GO" id="GO:0008168">
    <property type="term" value="F:methyltransferase activity"/>
    <property type="evidence" value="ECO:0007669"/>
    <property type="project" value="UniProtKB-KW"/>
</dbReference>
<organism evidence="4 5">
    <name type="scientific">Eubacterium limosum</name>
    <dbReference type="NCBI Taxonomy" id="1736"/>
    <lineage>
        <taxon>Bacteria</taxon>
        <taxon>Bacillati</taxon>
        <taxon>Bacillota</taxon>
        <taxon>Clostridia</taxon>
        <taxon>Eubacteriales</taxon>
        <taxon>Eubacteriaceae</taxon>
        <taxon>Eubacterium</taxon>
    </lineage>
</organism>
<dbReference type="InterPro" id="IPR010426">
    <property type="entry name" value="MTTB_MeTrfase"/>
</dbReference>
<name>A0ABT5UX53_EUBLI</name>
<reference evidence="4 5" key="1">
    <citation type="submission" date="2023-02" db="EMBL/GenBank/DDBJ databases">
        <title>Comparative genome analysis of Eubacterium limosum species.</title>
        <authorList>
            <person name="Bak J.E."/>
        </authorList>
    </citation>
    <scope>NUCLEOTIDE SEQUENCE [LARGE SCALE GENOMIC DNA]</scope>
    <source>
        <strain evidence="4 5">KGMB01548</strain>
    </source>
</reference>
<evidence type="ECO:0000256" key="3">
    <source>
        <dbReference type="ARBA" id="ARBA00022679"/>
    </source>
</evidence>
<accession>A0ABT5UX53</accession>
<sequence>MKKYEQFIAKEDIELIHENTIRILENVGVKFEHEEALEIFRKHGIRVEGDVVYMGEKDVRTALSTVPETFTLYSGRGTVEVGDGSMVKLPVGCPAFIEDHGNIRKILNKDIIDLFKLIDTSPLLDCNHVNFFTESEGFSDDVKRYSYLALLMKYSNKPFPFAIPDTSAEKGSLREAMAGGIRLMKRFEGVEDKCLASVGINPLSPLCYDHAPIERIIGTCDENQGIWLASCVMPVLTAPPSVASILTMVNAEILAGFVFTQLLKPGTPMIYANVSGSTDLRTIQLCMGNPEAALMIYGTAALADYYRVPFRAGGAISDAKDLDFQAGMESMMMAEATVEAKPDMILHSTGCLGTYNIVSFEKMLMDEEIFAYAERIHRGIDVTEKKICFKDIEKTGPRGNFLSGRTPKMYREEFYLTQYLNKADANDWQNKGRVGLKENAGQKVQERIEAYQAPEITKEQEELLKPYLPEAYRDQI</sequence>
<evidence type="ECO:0000313" key="5">
    <source>
        <dbReference type="Proteomes" id="UP001215087"/>
    </source>
</evidence>